<dbReference type="Pfam" id="PF00266">
    <property type="entry name" value="Aminotran_5"/>
    <property type="match status" value="1"/>
</dbReference>
<proteinExistence type="predicted"/>
<dbReference type="InterPro" id="IPR015422">
    <property type="entry name" value="PyrdxlP-dep_Trfase_small"/>
</dbReference>
<dbReference type="KEGG" id="schv:BRCON_1092"/>
<evidence type="ECO:0000259" key="1">
    <source>
        <dbReference type="Pfam" id="PF00266"/>
    </source>
</evidence>
<dbReference type="InterPro" id="IPR015424">
    <property type="entry name" value="PyrdxlP-dep_Trfase"/>
</dbReference>
<dbReference type="SUPFAM" id="SSF53383">
    <property type="entry name" value="PLP-dependent transferases"/>
    <property type="match status" value="1"/>
</dbReference>
<dbReference type="InterPro" id="IPR000192">
    <property type="entry name" value="Aminotrans_V_dom"/>
</dbReference>
<dbReference type="EMBL" id="CP030759">
    <property type="protein sequence ID" value="AXA35869.1"/>
    <property type="molecule type" value="Genomic_DNA"/>
</dbReference>
<dbReference type="PANTHER" id="PTHR43586:SF15">
    <property type="entry name" value="BLR3095 PROTEIN"/>
    <property type="match status" value="1"/>
</dbReference>
<dbReference type="InterPro" id="IPR015421">
    <property type="entry name" value="PyrdxlP-dep_Trfase_major"/>
</dbReference>
<dbReference type="PANTHER" id="PTHR43586">
    <property type="entry name" value="CYSTEINE DESULFURASE"/>
    <property type="match status" value="1"/>
</dbReference>
<accession>A0A2Z4Y4F2</accession>
<dbReference type="Gene3D" id="3.90.1150.10">
    <property type="entry name" value="Aspartate Aminotransferase, domain 1"/>
    <property type="match status" value="1"/>
</dbReference>
<dbReference type="Proteomes" id="UP000262583">
    <property type="component" value="Chromosome"/>
</dbReference>
<reference evidence="2 3" key="1">
    <citation type="submission" date="2018-05" db="EMBL/GenBank/DDBJ databases">
        <title>A metagenomic window into the 2 km-deep terrestrial subsurface aquifer revealed taxonomically and functionally diverse microbial community comprising novel uncultured bacterial lineages.</title>
        <authorList>
            <person name="Kadnikov V.V."/>
            <person name="Mardanov A.V."/>
            <person name="Beletsky A.V."/>
            <person name="Banks D."/>
            <person name="Pimenov N.V."/>
            <person name="Frank Y.A."/>
            <person name="Karnachuk O.V."/>
            <person name="Ravin N.V."/>
        </authorList>
    </citation>
    <scope>NUCLEOTIDE SEQUENCE [LARGE SCALE GENOMIC DNA]</scope>
    <source>
        <strain evidence="2">BY</strain>
    </source>
</reference>
<organism evidence="2 3">
    <name type="scientific">Sumerlaea chitinivorans</name>
    <dbReference type="NCBI Taxonomy" id="2250252"/>
    <lineage>
        <taxon>Bacteria</taxon>
        <taxon>Candidatus Sumerlaeota</taxon>
        <taxon>Candidatus Sumerlaeia</taxon>
        <taxon>Candidatus Sumerlaeales</taxon>
        <taxon>Candidatus Sumerlaeaceae</taxon>
        <taxon>Candidatus Sumerlaea</taxon>
    </lineage>
</organism>
<feature type="domain" description="Aminotransferase class V" evidence="1">
    <location>
        <begin position="26"/>
        <end position="374"/>
    </location>
</feature>
<protein>
    <submittedName>
        <fullName evidence="2">Cysteine desulfurase</fullName>
    </submittedName>
</protein>
<sequence length="379" mass="42531">MSKNTEFPFDLRSEFPIKEQYVFLNHAGVAPIPVSTQMAITEFARDAAEEGPANYAAWLHGMAQAREAAARLINAEPRDICFTHNTTHGILIIANSINWRPGDNIVGFAHEFPANVHPWRNLAERGVELRLVAEQPDYRFRLDDVIAAIDERTRLLAVSWVEYGTGVRNDIAALAQICTERGVMFFLDAIQGLGVLPLDVQEIPVDFLSADGHKWLLAPEGCGILYVRRSRIPELNLNMCGWCGLANPQDYDNYDQPYKPDARRFEEGSHNLMTIHALGSSLRLLLDVGLERIGARVQELTEYVIEGVRRKGYSIITPTDVASRAGIVSFIKEGISPSEIVQQLQERKILIAARRGFLRVSPHFYNDESELDQLLDALP</sequence>
<gene>
    <name evidence="2" type="ORF">BRCON_1092</name>
</gene>
<evidence type="ECO:0000313" key="3">
    <source>
        <dbReference type="Proteomes" id="UP000262583"/>
    </source>
</evidence>
<dbReference type="AlphaFoldDB" id="A0A2Z4Y4F2"/>
<name>A0A2Z4Y4F2_SUMC1</name>
<evidence type="ECO:0000313" key="2">
    <source>
        <dbReference type="EMBL" id="AXA35869.1"/>
    </source>
</evidence>
<dbReference type="Gene3D" id="3.40.640.10">
    <property type="entry name" value="Type I PLP-dependent aspartate aminotransferase-like (Major domain)"/>
    <property type="match status" value="1"/>
</dbReference>